<dbReference type="EMBL" id="BPVZ01000323">
    <property type="protein sequence ID" value="GKV49868.1"/>
    <property type="molecule type" value="Genomic_DNA"/>
</dbReference>
<reference evidence="1 2" key="1">
    <citation type="journal article" date="2021" name="Commun. Biol.">
        <title>The genome of Shorea leprosula (Dipterocarpaceae) highlights the ecological relevance of drought in aseasonal tropical rainforests.</title>
        <authorList>
            <person name="Ng K.K.S."/>
            <person name="Kobayashi M.J."/>
            <person name="Fawcett J.A."/>
            <person name="Hatakeyama M."/>
            <person name="Paape T."/>
            <person name="Ng C.H."/>
            <person name="Ang C.C."/>
            <person name="Tnah L.H."/>
            <person name="Lee C.T."/>
            <person name="Nishiyama T."/>
            <person name="Sese J."/>
            <person name="O'Brien M.J."/>
            <person name="Copetti D."/>
            <person name="Mohd Noor M.I."/>
            <person name="Ong R.C."/>
            <person name="Putra M."/>
            <person name="Sireger I.Z."/>
            <person name="Indrioko S."/>
            <person name="Kosugi Y."/>
            <person name="Izuno A."/>
            <person name="Isagi Y."/>
            <person name="Lee S.L."/>
            <person name="Shimizu K.K."/>
        </authorList>
    </citation>
    <scope>NUCLEOTIDE SEQUENCE [LARGE SCALE GENOMIC DNA]</scope>
    <source>
        <strain evidence="1">214</strain>
    </source>
</reference>
<proteinExistence type="predicted"/>
<evidence type="ECO:0000313" key="2">
    <source>
        <dbReference type="Proteomes" id="UP001054252"/>
    </source>
</evidence>
<dbReference type="AlphaFoldDB" id="A0AAV5MIS4"/>
<sequence>MDRSTEGHGIFGVVRGCSSAECTSLQPLDMGLL</sequence>
<accession>A0AAV5MIS4</accession>
<comment type="caution">
    <text evidence="1">The sequence shown here is derived from an EMBL/GenBank/DDBJ whole genome shotgun (WGS) entry which is preliminary data.</text>
</comment>
<gene>
    <name evidence="1" type="ORF">SLEP1_g56593</name>
</gene>
<organism evidence="1 2">
    <name type="scientific">Rubroshorea leprosula</name>
    <dbReference type="NCBI Taxonomy" id="152421"/>
    <lineage>
        <taxon>Eukaryota</taxon>
        <taxon>Viridiplantae</taxon>
        <taxon>Streptophyta</taxon>
        <taxon>Embryophyta</taxon>
        <taxon>Tracheophyta</taxon>
        <taxon>Spermatophyta</taxon>
        <taxon>Magnoliopsida</taxon>
        <taxon>eudicotyledons</taxon>
        <taxon>Gunneridae</taxon>
        <taxon>Pentapetalae</taxon>
        <taxon>rosids</taxon>
        <taxon>malvids</taxon>
        <taxon>Malvales</taxon>
        <taxon>Dipterocarpaceae</taxon>
        <taxon>Rubroshorea</taxon>
    </lineage>
</organism>
<evidence type="ECO:0000313" key="1">
    <source>
        <dbReference type="EMBL" id="GKV49868.1"/>
    </source>
</evidence>
<name>A0AAV5MIS4_9ROSI</name>
<dbReference type="Proteomes" id="UP001054252">
    <property type="component" value="Unassembled WGS sequence"/>
</dbReference>
<protein>
    <submittedName>
        <fullName evidence="1">Uncharacterized protein</fullName>
    </submittedName>
</protein>
<keyword evidence="2" id="KW-1185">Reference proteome</keyword>